<dbReference type="GO" id="GO:0102571">
    <property type="term" value="F:[protein]-3-O-(N-acetyl-D-glucosaminyl)-L-serine/L-threonine O-N-acetyl-alpha-D-glucosaminase activity"/>
    <property type="evidence" value="ECO:0007669"/>
    <property type="project" value="UniProtKB-EC"/>
</dbReference>
<dbReference type="InterPro" id="IPR017853">
    <property type="entry name" value="GH"/>
</dbReference>
<dbReference type="GO" id="GO:0009100">
    <property type="term" value="P:glycoprotein metabolic process"/>
    <property type="evidence" value="ECO:0007669"/>
    <property type="project" value="TreeGrafter"/>
</dbReference>
<dbReference type="AlphaFoldDB" id="A0AA88HS09"/>
<evidence type="ECO:0000313" key="10">
    <source>
        <dbReference type="EMBL" id="KAK2709927.1"/>
    </source>
</evidence>
<dbReference type="PROSITE" id="PS52009">
    <property type="entry name" value="GH84"/>
    <property type="match status" value="1"/>
</dbReference>
<dbReference type="GO" id="GO:0016231">
    <property type="term" value="F:beta-N-acetylglucosaminidase activity"/>
    <property type="evidence" value="ECO:0007669"/>
    <property type="project" value="TreeGrafter"/>
</dbReference>
<keyword evidence="1" id="KW-0378">Hydrolase</keyword>
<comment type="catalytic activity">
    <reaction evidence="5">
        <text>3-O-(N-acetyl-beta-D-glucosaminyl)-L-threonyl-[protein] + H2O = L-threonyl-[protein] + N-acetyl-D-glucosamine</text>
        <dbReference type="Rhea" id="RHEA:48892"/>
        <dbReference type="Rhea" id="RHEA-COMP:11060"/>
        <dbReference type="Rhea" id="RHEA-COMP:12252"/>
        <dbReference type="ChEBI" id="CHEBI:15377"/>
        <dbReference type="ChEBI" id="CHEBI:30013"/>
        <dbReference type="ChEBI" id="CHEBI:90840"/>
        <dbReference type="ChEBI" id="CHEBI:506227"/>
        <dbReference type="EC" id="3.2.1.169"/>
    </reaction>
</comment>
<accession>A0AA88HS09</accession>
<evidence type="ECO:0000259" key="9">
    <source>
        <dbReference type="PROSITE" id="PS52009"/>
    </source>
</evidence>
<comment type="catalytic activity">
    <reaction evidence="4">
        <text>3-O-(N-acetyl-beta-D-glucosaminyl)-L-seryl-[protein] + H2O = N-acetyl-D-glucosamine + L-seryl-[protein]</text>
        <dbReference type="Rhea" id="RHEA:48876"/>
        <dbReference type="Rhea" id="RHEA-COMP:9863"/>
        <dbReference type="Rhea" id="RHEA-COMP:12251"/>
        <dbReference type="ChEBI" id="CHEBI:15377"/>
        <dbReference type="ChEBI" id="CHEBI:29999"/>
        <dbReference type="ChEBI" id="CHEBI:90838"/>
        <dbReference type="ChEBI" id="CHEBI:506227"/>
        <dbReference type="EC" id="3.2.1.169"/>
    </reaction>
</comment>
<dbReference type="EMBL" id="JAVRJZ010000017">
    <property type="protein sequence ID" value="KAK2709927.1"/>
    <property type="molecule type" value="Genomic_DNA"/>
</dbReference>
<dbReference type="Gene3D" id="3.40.630.30">
    <property type="match status" value="1"/>
</dbReference>
<evidence type="ECO:0000256" key="4">
    <source>
        <dbReference type="ARBA" id="ARBA00050933"/>
    </source>
</evidence>
<dbReference type="Gene3D" id="3.20.20.80">
    <property type="entry name" value="Glycosidases"/>
    <property type="match status" value="1"/>
</dbReference>
<proteinExistence type="predicted"/>
<keyword evidence="2" id="KW-0326">Glycosidase</keyword>
<reference evidence="10" key="1">
    <citation type="submission" date="2023-07" db="EMBL/GenBank/DDBJ databases">
        <title>Chromosome-level genome assembly of Artemia franciscana.</title>
        <authorList>
            <person name="Jo E."/>
        </authorList>
    </citation>
    <scope>NUCLEOTIDE SEQUENCE</scope>
    <source>
        <tissue evidence="10">Whole body</tissue>
    </source>
</reference>
<keyword evidence="11" id="KW-1185">Reference proteome</keyword>
<dbReference type="EC" id="3.2.1.169" evidence="6"/>
<dbReference type="InterPro" id="IPR051822">
    <property type="entry name" value="Glycosyl_Hydrolase_84"/>
</dbReference>
<dbReference type="SUPFAM" id="SSF55729">
    <property type="entry name" value="Acyl-CoA N-acyltransferases (Nat)"/>
    <property type="match status" value="1"/>
</dbReference>
<organism evidence="10 11">
    <name type="scientific">Artemia franciscana</name>
    <name type="common">Brine shrimp</name>
    <name type="synonym">Artemia sanfranciscana</name>
    <dbReference type="NCBI Taxonomy" id="6661"/>
    <lineage>
        <taxon>Eukaryota</taxon>
        <taxon>Metazoa</taxon>
        <taxon>Ecdysozoa</taxon>
        <taxon>Arthropoda</taxon>
        <taxon>Crustacea</taxon>
        <taxon>Branchiopoda</taxon>
        <taxon>Anostraca</taxon>
        <taxon>Artemiidae</taxon>
        <taxon>Artemia</taxon>
    </lineage>
</organism>
<name>A0AA88HS09_ARTSF</name>
<feature type="domain" description="GH84" evidence="9">
    <location>
        <begin position="16"/>
        <end position="292"/>
    </location>
</feature>
<protein>
    <recommendedName>
        <fullName evidence="6">protein O-GlcNAcase</fullName>
        <ecNumber evidence="6">3.2.1.169</ecNumber>
    </recommendedName>
    <alternativeName>
        <fullName evidence="3">Beta-N-acetylhexosaminidase</fullName>
    </alternativeName>
    <alternativeName>
        <fullName evidence="7">Beta-hexosaminidase</fullName>
    </alternativeName>
</protein>
<dbReference type="InterPro" id="IPR011496">
    <property type="entry name" value="O-GlcNAcase_cat"/>
</dbReference>
<evidence type="ECO:0000256" key="8">
    <source>
        <dbReference type="SAM" id="MobiDB-lite"/>
    </source>
</evidence>
<dbReference type="SUPFAM" id="SSF51445">
    <property type="entry name" value="(Trans)glycosidases"/>
    <property type="match status" value="1"/>
</dbReference>
<evidence type="ECO:0000256" key="1">
    <source>
        <dbReference type="ARBA" id="ARBA00022801"/>
    </source>
</evidence>
<evidence type="ECO:0000256" key="2">
    <source>
        <dbReference type="ARBA" id="ARBA00023295"/>
    </source>
</evidence>
<evidence type="ECO:0000313" key="11">
    <source>
        <dbReference type="Proteomes" id="UP001187531"/>
    </source>
</evidence>
<dbReference type="PANTHER" id="PTHR13170:SF16">
    <property type="entry name" value="PROTEIN O-GLCNACASE"/>
    <property type="match status" value="1"/>
</dbReference>
<evidence type="ECO:0000256" key="5">
    <source>
        <dbReference type="ARBA" id="ARBA00052136"/>
    </source>
</evidence>
<evidence type="ECO:0000256" key="3">
    <source>
        <dbReference type="ARBA" id="ARBA00030512"/>
    </source>
</evidence>
<feature type="region of interest" description="Disordered" evidence="8">
    <location>
        <begin position="361"/>
        <end position="473"/>
    </location>
</feature>
<dbReference type="InterPro" id="IPR016181">
    <property type="entry name" value="Acyl_CoA_acyltransferase"/>
</dbReference>
<comment type="caution">
    <text evidence="10">The sequence shown here is derived from an EMBL/GenBank/DDBJ whole genome shotgun (WGS) entry which is preliminary data.</text>
</comment>
<dbReference type="PANTHER" id="PTHR13170">
    <property type="entry name" value="O-GLCNACASE"/>
    <property type="match status" value="1"/>
</dbReference>
<feature type="compositionally biased region" description="Basic and acidic residues" evidence="8">
    <location>
        <begin position="405"/>
        <end position="419"/>
    </location>
</feature>
<dbReference type="FunFam" id="3.20.20.80:FF:000009">
    <property type="entry name" value="O-GlcNAcase BT_4395"/>
    <property type="match status" value="1"/>
</dbReference>
<dbReference type="Gene3D" id="1.20.58.240">
    <property type="entry name" value="STAT, domain 1"/>
    <property type="match status" value="1"/>
</dbReference>
<dbReference type="Proteomes" id="UP001187531">
    <property type="component" value="Unassembled WGS sequence"/>
</dbReference>
<feature type="region of interest" description="Disordered" evidence="8">
    <location>
        <begin position="489"/>
        <end position="514"/>
    </location>
</feature>
<dbReference type="Pfam" id="PF07555">
    <property type="entry name" value="NAGidase"/>
    <property type="match status" value="1"/>
</dbReference>
<feature type="compositionally biased region" description="Polar residues" evidence="8">
    <location>
        <begin position="367"/>
        <end position="393"/>
    </location>
</feature>
<evidence type="ECO:0000256" key="7">
    <source>
        <dbReference type="ARBA" id="ARBA00076634"/>
    </source>
</evidence>
<sequence length="924" mass="104421">MTERRSGNRGNTNQRFICGVIEGFYGRPWTLDQRKDLYTKLARFGMDTYVYAPKDDYKHRAYWREMYTVEEGDHLTALITAAKSEGIKFVYALSPGLDMCYSSAKEVNLLKKKLDQIVQFGCEAFALLFDDIESEMNEQDKEMFKSFAFAQVSVSNQIYEHLSQPECFLFCPTQYCASRAIPDVRNSEYLNTIGEKLAPGIDIFWTGPKVISRIISVESIEEISEVLHRPPVIWDNLHANDYDQKRLFLGPYSGRVPELIPKLRGVITNPNCEYGANFVAIHSLAQWSRCKIDGKKFLDAESESADIRLEKDVASSRATSTITLYGDEGADDRDEVYIPRRALKRSVIEWLSEFRRSKSMWGPITKPQPSGMSPISLSSFTPNQTKEGQNQDELSYKSPPAMELKPIDSSDTVEVHFRSPADSPHSAEELPSSKSSGILGPATPLSLVSQGSLEGMDVNSGPVSPAQKDEPMQEPDVVSFMAVEEETAKESRLKSIPEVDTGPVDSTRSIPSPPYISNQMITDLPPSNSEFEITVEDIFLLCDLFYLPFEHGTEGLKLLQEFSWLKQNSHLLNEGHKGKGASSPSREVREWHDRASRFDEMSRALNRLFTRLTYINNRELLYDLYPYVWDMRGVVSLLNAYVKWLGKCLGGKGLIGHGLWIGMDSWRWNGFNKSSNESFVTGEEEPWVFRGGLATDLQRLLPIESNSDLFLHKSPDVVTRQVYTIRPYLPSEEQAVYNLCNKMWKDSGNPDITEQYPELLGDKMIGPFVTLSPEFCFVVEDNSSIVGYAVAALDGANLWKKSMIAWAPEMQRKYNLPVSEVEHKTIIEDIIKEMHQPQQTSPVEMRGSFSSPIHVSLLNSVCDQSVPKRLVTCVIAALRGHGSSGCYVELKKSDLPAIEFYCRLGFNEISGLDTENTTYFGRHF</sequence>
<gene>
    <name evidence="10" type="ORF">QYM36_013564</name>
</gene>
<feature type="compositionally biased region" description="Polar residues" evidence="8">
    <location>
        <begin position="504"/>
        <end position="514"/>
    </location>
</feature>
<evidence type="ECO:0000256" key="6">
    <source>
        <dbReference type="ARBA" id="ARBA00066938"/>
    </source>
</evidence>